<evidence type="ECO:0000313" key="2">
    <source>
        <dbReference type="Proteomes" id="UP000198729"/>
    </source>
</evidence>
<accession>A0A1G5SF28</accession>
<protein>
    <submittedName>
        <fullName evidence="1">Uncharacterized protein</fullName>
    </submittedName>
</protein>
<keyword evidence="2" id="KW-1185">Reference proteome</keyword>
<name>A0A1G5SF28_9PROT</name>
<sequence>MISGFTSVFGHENDFIVLPPGIMRVMRLIPPEVMGEHREIAVKPPNVQ</sequence>
<reference evidence="1 2" key="1">
    <citation type="submission" date="2016-10" db="EMBL/GenBank/DDBJ databases">
        <authorList>
            <person name="de Groot N.N."/>
        </authorList>
    </citation>
    <scope>NUCLEOTIDE SEQUENCE [LARGE SCALE GENOMIC DNA]</scope>
    <source>
        <strain evidence="1">1</strain>
    </source>
</reference>
<dbReference type="Proteomes" id="UP000198729">
    <property type="component" value="Unassembled WGS sequence"/>
</dbReference>
<evidence type="ECO:0000313" key="1">
    <source>
        <dbReference type="EMBL" id="SCZ85806.1"/>
    </source>
</evidence>
<organism evidence="1 2">
    <name type="scientific">Nitrosomonas mobilis</name>
    <dbReference type="NCBI Taxonomy" id="51642"/>
    <lineage>
        <taxon>Bacteria</taxon>
        <taxon>Pseudomonadati</taxon>
        <taxon>Pseudomonadota</taxon>
        <taxon>Betaproteobacteria</taxon>
        <taxon>Nitrosomonadales</taxon>
        <taxon>Nitrosomonadaceae</taxon>
        <taxon>Nitrosomonas</taxon>
    </lineage>
</organism>
<dbReference type="EMBL" id="FMWO01000049">
    <property type="protein sequence ID" value="SCZ85806.1"/>
    <property type="molecule type" value="Genomic_DNA"/>
</dbReference>
<gene>
    <name evidence="1" type="ORF">NSMM_410041</name>
</gene>
<proteinExistence type="predicted"/>
<dbReference type="AlphaFoldDB" id="A0A1G5SF28"/>
<dbReference type="RefSeq" id="WP_425412360.1">
    <property type="nucleotide sequence ID" value="NZ_FMWO01000049.1"/>
</dbReference>